<dbReference type="HOGENOM" id="CLU_064458_0_0_7"/>
<dbReference type="Proteomes" id="UP000032702">
    <property type="component" value="Unassembled WGS sequence"/>
</dbReference>
<reference evidence="2 4" key="1">
    <citation type="submission" date="2006-04" db="EMBL/GenBank/DDBJ databases">
        <authorList>
            <person name="Nierman W.C."/>
        </authorList>
    </citation>
    <scope>NUCLEOTIDE SEQUENCE [LARGE SCALE GENOMIC DNA]</scope>
    <source>
        <strain evidence="2 4">DW4/3-1</strain>
    </source>
</reference>
<protein>
    <submittedName>
        <fullName evidence="1">Conserved uncharacterized protein</fullName>
    </submittedName>
</protein>
<evidence type="ECO:0000313" key="1">
    <source>
        <dbReference type="EMBL" id="ADO75039.1"/>
    </source>
</evidence>
<gene>
    <name evidence="1" type="ordered locus">STAUR_7283</name>
    <name evidence="2" type="ORF">STIAU_6013</name>
</gene>
<evidence type="ECO:0000313" key="4">
    <source>
        <dbReference type="Proteomes" id="UP000032702"/>
    </source>
</evidence>
<dbReference type="OrthoDB" id="450111at2"/>
<dbReference type="EMBL" id="AAMD01000014">
    <property type="protein sequence ID" value="EAU68657.1"/>
    <property type="molecule type" value="Genomic_DNA"/>
</dbReference>
<proteinExistence type="predicted"/>
<evidence type="ECO:0000313" key="2">
    <source>
        <dbReference type="EMBL" id="EAU68657.1"/>
    </source>
</evidence>
<dbReference type="AlphaFoldDB" id="Q09AB3"/>
<dbReference type="Proteomes" id="UP000001351">
    <property type="component" value="Chromosome"/>
</dbReference>
<reference evidence="1 3" key="2">
    <citation type="journal article" date="2011" name="Mol. Biol. Evol.">
        <title>Comparative genomic analysis of fruiting body formation in Myxococcales.</title>
        <authorList>
            <person name="Huntley S."/>
            <person name="Hamann N."/>
            <person name="Wegener-Feldbrugge S."/>
            <person name="Treuner-Lange A."/>
            <person name="Kube M."/>
            <person name="Reinhardt R."/>
            <person name="Klages S."/>
            <person name="Muller R."/>
            <person name="Ronning C.M."/>
            <person name="Nierman W.C."/>
            <person name="Sogaard-Andersen L."/>
        </authorList>
    </citation>
    <scope>NUCLEOTIDE SEQUENCE [LARGE SCALE GENOMIC DNA]</scope>
    <source>
        <strain evidence="1 3">DW4/3-1</strain>
    </source>
</reference>
<dbReference type="KEGG" id="sur:STAUR_7283"/>
<accession>Q09AB3</accession>
<dbReference type="eggNOG" id="COG3744">
    <property type="taxonomic scope" value="Bacteria"/>
</dbReference>
<dbReference type="STRING" id="378806.STAUR_7283"/>
<name>Q09AB3_STIAD</name>
<dbReference type="RefSeq" id="WP_002611717.1">
    <property type="nucleotide sequence ID" value="NC_014623.1"/>
</dbReference>
<dbReference type="EMBL" id="CP002271">
    <property type="protein sequence ID" value="ADO75039.1"/>
    <property type="molecule type" value="Genomic_DNA"/>
</dbReference>
<dbReference type="SUPFAM" id="SSF56281">
    <property type="entry name" value="Metallo-hydrolase/oxidoreductase"/>
    <property type="match status" value="1"/>
</dbReference>
<keyword evidence="3" id="KW-1185">Reference proteome</keyword>
<sequence>MSTKPTPTWNVLPHGPLEQLSENLWRVEGSLPRMSLKRVMTVARRDDGSLVIHNGIAMEEPVQRELEALGPLAVLIVPNKLHRLDAPAYKQRYPSLRVFAPSGGRREVEEKVPVDGVYEDFPQGEDVRLEMLHGVKEAEGAMLVRSKDGTTVVLNDAVFNMDRKRDVLGFLFTTLMGSAPGPRVSRLAKLALVKDAKALRADLERYAALPGLVRLIVSHEKLASGAEAAQALRLAATYL</sequence>
<organism evidence="2 4">
    <name type="scientific">Stigmatella aurantiaca (strain DW4/3-1)</name>
    <dbReference type="NCBI Taxonomy" id="378806"/>
    <lineage>
        <taxon>Bacteria</taxon>
        <taxon>Pseudomonadati</taxon>
        <taxon>Myxococcota</taxon>
        <taxon>Myxococcia</taxon>
        <taxon>Myxococcales</taxon>
        <taxon>Cystobacterineae</taxon>
        <taxon>Archangiaceae</taxon>
        <taxon>Stigmatella</taxon>
    </lineage>
</organism>
<dbReference type="InterPro" id="IPR036866">
    <property type="entry name" value="RibonucZ/Hydroxyglut_hydro"/>
</dbReference>
<evidence type="ECO:0000313" key="3">
    <source>
        <dbReference type="Proteomes" id="UP000001351"/>
    </source>
</evidence>